<evidence type="ECO:0000313" key="2">
    <source>
        <dbReference type="Proteomes" id="UP000017984"/>
    </source>
</evidence>
<protein>
    <submittedName>
        <fullName evidence="1">Uncharacterized protein</fullName>
    </submittedName>
</protein>
<name>V6KQE2_STRRC</name>
<keyword evidence="2" id="KW-1185">Reference proteome</keyword>
<dbReference type="PATRIC" id="fig|1352936.5.peg.2215"/>
<accession>V6KQE2</accession>
<organism evidence="1 2">
    <name type="scientific">Streptomyces roseochromogenus subsp. oscitans DS 12.976</name>
    <dbReference type="NCBI Taxonomy" id="1352936"/>
    <lineage>
        <taxon>Bacteria</taxon>
        <taxon>Bacillati</taxon>
        <taxon>Actinomycetota</taxon>
        <taxon>Actinomycetes</taxon>
        <taxon>Kitasatosporales</taxon>
        <taxon>Streptomycetaceae</taxon>
        <taxon>Streptomyces</taxon>
    </lineage>
</organism>
<dbReference type="STRING" id="1352936.M878_10415"/>
<proteinExistence type="predicted"/>
<evidence type="ECO:0000313" key="1">
    <source>
        <dbReference type="EMBL" id="EST34400.1"/>
    </source>
</evidence>
<sequence>MTPLVGDVDDGAGRGATFRSVRAGVALSAARTTAAQEAR</sequence>
<dbReference type="AlphaFoldDB" id="V6KQE2"/>
<gene>
    <name evidence="1" type="ORF">M878_10415</name>
</gene>
<dbReference type="HOGENOM" id="CLU_3317893_0_0_11"/>
<dbReference type="EMBL" id="AWQX01000081">
    <property type="protein sequence ID" value="EST34400.1"/>
    <property type="molecule type" value="Genomic_DNA"/>
</dbReference>
<dbReference type="Proteomes" id="UP000017984">
    <property type="component" value="Chromosome"/>
</dbReference>
<comment type="caution">
    <text evidence="1">The sequence shown here is derived from an EMBL/GenBank/DDBJ whole genome shotgun (WGS) entry which is preliminary data.</text>
</comment>
<reference evidence="1 2" key="1">
    <citation type="journal article" date="2014" name="Genome Announc.">
        <title>Draft Genome Sequence of Streptomyces roseochromogenes subsp. oscitans DS 12.976, Producer of the Aminocoumarin Antibiotic Clorobiocin.</title>
        <authorList>
            <person name="Ruckert C."/>
            <person name="Kalinowski J."/>
            <person name="Heide L."/>
            <person name="Apel A.K."/>
        </authorList>
    </citation>
    <scope>NUCLEOTIDE SEQUENCE [LARGE SCALE GENOMIC DNA]</scope>
    <source>
        <strain evidence="1 2">DS 12.976</strain>
    </source>
</reference>